<dbReference type="InterPro" id="IPR003848">
    <property type="entry name" value="DUF218"/>
</dbReference>
<gene>
    <name evidence="2" type="ORF">COU07_00715</name>
</gene>
<dbReference type="EMBL" id="PFAZ01000001">
    <property type="protein sequence ID" value="PIR89407.1"/>
    <property type="molecule type" value="Genomic_DNA"/>
</dbReference>
<evidence type="ECO:0000313" key="3">
    <source>
        <dbReference type="Proteomes" id="UP000231157"/>
    </source>
</evidence>
<evidence type="ECO:0000313" key="2">
    <source>
        <dbReference type="EMBL" id="PIR89407.1"/>
    </source>
</evidence>
<sequence>MSKVVIVCGYGCHLTEKYEAYLRNAGDIIKYNESEIDFVVVSGGLTNIATSSVSEAGLMKNVLQRCGVSNEIVEEVGAVTTLGNLTGSNVIVRAAIAQKYLVPDDICVLIFCDSIRAFKVEFLARRVFGRIRVAVIPFDFQEELQG</sequence>
<dbReference type="AlphaFoldDB" id="A0A2H0USP2"/>
<evidence type="ECO:0000259" key="1">
    <source>
        <dbReference type="Pfam" id="PF02698"/>
    </source>
</evidence>
<proteinExistence type="predicted"/>
<protein>
    <recommendedName>
        <fullName evidence="1">DUF218 domain-containing protein</fullName>
    </recommendedName>
</protein>
<dbReference type="Pfam" id="PF02698">
    <property type="entry name" value="DUF218"/>
    <property type="match status" value="1"/>
</dbReference>
<organism evidence="2 3">
    <name type="scientific">Candidatus Harrisonbacteria bacterium CG10_big_fil_rev_8_21_14_0_10_40_38</name>
    <dbReference type="NCBI Taxonomy" id="1974583"/>
    <lineage>
        <taxon>Bacteria</taxon>
        <taxon>Candidatus Harrisoniibacteriota</taxon>
    </lineage>
</organism>
<accession>A0A2H0USP2</accession>
<dbReference type="Proteomes" id="UP000231157">
    <property type="component" value="Unassembled WGS sequence"/>
</dbReference>
<comment type="caution">
    <text evidence="2">The sequence shown here is derived from an EMBL/GenBank/DDBJ whole genome shotgun (WGS) entry which is preliminary data.</text>
</comment>
<reference evidence="3" key="1">
    <citation type="submission" date="2017-09" db="EMBL/GenBank/DDBJ databases">
        <title>Depth-based differentiation of microbial function through sediment-hosted aquifers and enrichment of novel symbionts in the deep terrestrial subsurface.</title>
        <authorList>
            <person name="Probst A.J."/>
            <person name="Ladd B."/>
            <person name="Jarett J.K."/>
            <person name="Geller-Mcgrath D.E."/>
            <person name="Sieber C.M.K."/>
            <person name="Emerson J.B."/>
            <person name="Anantharaman K."/>
            <person name="Thomas B.C."/>
            <person name="Malmstrom R."/>
            <person name="Stieglmeier M."/>
            <person name="Klingl A."/>
            <person name="Woyke T."/>
            <person name="Ryan C.M."/>
            <person name="Banfield J.F."/>
        </authorList>
    </citation>
    <scope>NUCLEOTIDE SEQUENCE [LARGE SCALE GENOMIC DNA]</scope>
</reference>
<feature type="domain" description="DUF218" evidence="1">
    <location>
        <begin position="4"/>
        <end position="127"/>
    </location>
</feature>
<name>A0A2H0USP2_9BACT</name>